<dbReference type="InterPro" id="IPR002048">
    <property type="entry name" value="EF_hand_dom"/>
</dbReference>
<keyword evidence="3" id="KW-1185">Reference proteome</keyword>
<dbReference type="PROSITE" id="PS00018">
    <property type="entry name" value="EF_HAND_1"/>
    <property type="match status" value="1"/>
</dbReference>
<dbReference type="InterPro" id="IPR011992">
    <property type="entry name" value="EF-hand-dom_pair"/>
</dbReference>
<gene>
    <name evidence="2" type="ORF">JRG66_09075</name>
</gene>
<protein>
    <recommendedName>
        <fullName evidence="1">EF-hand domain-containing protein</fullName>
    </recommendedName>
</protein>
<dbReference type="Pfam" id="PF13202">
    <property type="entry name" value="EF-hand_5"/>
    <property type="match status" value="2"/>
</dbReference>
<proteinExistence type="predicted"/>
<name>A0ABY6NMM9_9FLAO</name>
<dbReference type="PROSITE" id="PS51257">
    <property type="entry name" value="PROKAR_LIPOPROTEIN"/>
    <property type="match status" value="1"/>
</dbReference>
<reference evidence="2" key="1">
    <citation type="submission" date="2021-02" db="EMBL/GenBank/DDBJ databases">
        <title>Salinimicrobium sp. nov. isolated from seawater in Tongyeong, Republic of Korea.</title>
        <authorList>
            <person name="Lee S.-J."/>
        </authorList>
    </citation>
    <scope>NUCLEOTIDE SEQUENCE</scope>
    <source>
        <strain evidence="2">HN-2-9-2</strain>
    </source>
</reference>
<dbReference type="RefSeq" id="WP_265162458.1">
    <property type="nucleotide sequence ID" value="NZ_CP069620.1"/>
</dbReference>
<accession>A0ABY6NMM9</accession>
<evidence type="ECO:0000313" key="2">
    <source>
        <dbReference type="EMBL" id="UZH54150.1"/>
    </source>
</evidence>
<dbReference type="SUPFAM" id="SSF47473">
    <property type="entry name" value="EF-hand"/>
    <property type="match status" value="1"/>
</dbReference>
<organism evidence="2 3">
    <name type="scientific">Salinimicrobium tongyeongense</name>
    <dbReference type="NCBI Taxonomy" id="2809707"/>
    <lineage>
        <taxon>Bacteria</taxon>
        <taxon>Pseudomonadati</taxon>
        <taxon>Bacteroidota</taxon>
        <taxon>Flavobacteriia</taxon>
        <taxon>Flavobacteriales</taxon>
        <taxon>Flavobacteriaceae</taxon>
        <taxon>Salinimicrobium</taxon>
    </lineage>
</organism>
<dbReference type="Gene3D" id="1.10.238.10">
    <property type="entry name" value="EF-hand"/>
    <property type="match status" value="2"/>
</dbReference>
<sequence>MMNRKLFSKSILTILIFGLACGQDGEGAKLYKAFNKDQNNNLNDEEFLNAIAEMDYFGKWDQNRNGTLSEEEWYNGVNDFLGGYQISAVEEFGEWDLDGNNKVSMEEFNEGLFEVADKDINSQITKKEFIRLYKEGGGKKGKTN</sequence>
<evidence type="ECO:0000313" key="3">
    <source>
        <dbReference type="Proteomes" id="UP001163981"/>
    </source>
</evidence>
<dbReference type="InterPro" id="IPR018247">
    <property type="entry name" value="EF_Hand_1_Ca_BS"/>
</dbReference>
<dbReference type="EMBL" id="CP069620">
    <property type="protein sequence ID" value="UZH54150.1"/>
    <property type="molecule type" value="Genomic_DNA"/>
</dbReference>
<feature type="domain" description="EF-hand" evidence="1">
    <location>
        <begin position="55"/>
        <end position="74"/>
    </location>
</feature>
<feature type="domain" description="EF-hand" evidence="1">
    <location>
        <begin position="92"/>
        <end position="110"/>
    </location>
</feature>
<dbReference type="Proteomes" id="UP001163981">
    <property type="component" value="Chromosome"/>
</dbReference>
<evidence type="ECO:0000259" key="1">
    <source>
        <dbReference type="Pfam" id="PF13202"/>
    </source>
</evidence>